<feature type="region of interest" description="Disordered" evidence="2">
    <location>
        <begin position="440"/>
        <end position="507"/>
    </location>
</feature>
<comment type="caution">
    <text evidence="4">The sequence shown here is derived from an EMBL/GenBank/DDBJ whole genome shotgun (WGS) entry which is preliminary data.</text>
</comment>
<feature type="compositionally biased region" description="Low complexity" evidence="2">
    <location>
        <begin position="560"/>
        <end position="574"/>
    </location>
</feature>
<evidence type="ECO:0000259" key="3">
    <source>
        <dbReference type="PROSITE" id="PS50093"/>
    </source>
</evidence>
<dbReference type="Proteomes" id="UP000176863">
    <property type="component" value="Unassembled WGS sequence"/>
</dbReference>
<accession>A0A1F6CTA7</accession>
<feature type="coiled-coil region" evidence="1">
    <location>
        <begin position="511"/>
        <end position="551"/>
    </location>
</feature>
<evidence type="ECO:0000313" key="4">
    <source>
        <dbReference type="EMBL" id="OGG52384.1"/>
    </source>
</evidence>
<dbReference type="InterPro" id="IPR000601">
    <property type="entry name" value="PKD_dom"/>
</dbReference>
<organism evidence="4 5">
    <name type="scientific">Candidatus Kaiserbacteria bacterium RIFCSPHIGHO2_01_FULL_53_29</name>
    <dbReference type="NCBI Taxonomy" id="1798480"/>
    <lineage>
        <taxon>Bacteria</taxon>
        <taxon>Candidatus Kaiseribacteriota</taxon>
    </lineage>
</organism>
<dbReference type="EMBL" id="MFKT01000029">
    <property type="protein sequence ID" value="OGG52384.1"/>
    <property type="molecule type" value="Genomic_DNA"/>
</dbReference>
<dbReference type="Gene3D" id="2.60.40.10">
    <property type="entry name" value="Immunoglobulins"/>
    <property type="match status" value="1"/>
</dbReference>
<protein>
    <recommendedName>
        <fullName evidence="3">PKD domain-containing protein</fullName>
    </recommendedName>
</protein>
<gene>
    <name evidence="4" type="ORF">A2851_05025</name>
</gene>
<feature type="region of interest" description="Disordered" evidence="2">
    <location>
        <begin position="560"/>
        <end position="580"/>
    </location>
</feature>
<evidence type="ECO:0000313" key="5">
    <source>
        <dbReference type="Proteomes" id="UP000176863"/>
    </source>
</evidence>
<dbReference type="PROSITE" id="PS50093">
    <property type="entry name" value="PKD"/>
    <property type="match status" value="1"/>
</dbReference>
<keyword evidence="1" id="KW-0175">Coiled coil</keyword>
<feature type="domain" description="PKD" evidence="3">
    <location>
        <begin position="644"/>
        <end position="703"/>
    </location>
</feature>
<evidence type="ECO:0000256" key="2">
    <source>
        <dbReference type="SAM" id="MobiDB-lite"/>
    </source>
</evidence>
<feature type="compositionally biased region" description="Pro residues" evidence="2">
    <location>
        <begin position="487"/>
        <end position="499"/>
    </location>
</feature>
<dbReference type="STRING" id="1798480.A2851_05025"/>
<evidence type="ECO:0000256" key="1">
    <source>
        <dbReference type="SAM" id="Coils"/>
    </source>
</evidence>
<feature type="region of interest" description="Disordered" evidence="2">
    <location>
        <begin position="321"/>
        <end position="345"/>
    </location>
</feature>
<proteinExistence type="predicted"/>
<name>A0A1F6CTA7_9BACT</name>
<dbReference type="InterPro" id="IPR035986">
    <property type="entry name" value="PKD_dom_sf"/>
</dbReference>
<dbReference type="SUPFAM" id="SSF49299">
    <property type="entry name" value="PKD domain"/>
    <property type="match status" value="1"/>
</dbReference>
<sequence length="885" mass="92003">MFRSASRGFAVLPVIGLLAALAVTAIALQSFTPMPTGNQPQQAAGAILAADIPPPRTQAMPSTGGVPYLLPAPAATPAATATAPPPDAKAKADAEATAKAEADAKAKVDEEILNKCGIAIATAKTAATTKVAAKPTDPNSDDCVAAAPDPAKPGNFKCVGKSATVTVKPDGTLKIKAEPNPKVSPGTCKTTACVDTTTSYSPISSVMRCVPIISKGINKALVVDKLSSDGFTVRKNFLTGKWEPSCLVGCGIDQTQQDIINSAFGKDPTNSTNEMLVDSDGTLKAPDGVKIKEIAAYSPDPDADKDSKDVDTAIADACKRDSPPEWCTSPTPLTPPERPVVSGGITSETTKTDISRIEDNKWEARPANEAERKYIESLGFKCDASGLCTKGSSEAPPGTICRDRTAPPCKPGNEPPKQCANGGDPANGCKIQSVCSNGGNPPDCRINSTFQQPQQQQQPPRPPASSGGGNPMSSMMNSIGKALGLNQPPPPQPLPPPQQCPSDPQAYAQWQQQYQQQLQQYNFQLQQYQYQQQQQQQQQQYQQQLNQYYAQQGYAPQAPVQQQQITAPPQQPQQCTPSTGNQCQLQLQQTPPAANCSVGQWQPVMNGQCVTNWQCVPNPTNTNFTANPTSGPAPLTVTFTGMVPVPSTIDFGDGTNFVGSGCGAATCPPANLTKTHTYAAAGPYQVQLTSNGNVISSITITVTSGTATSTPPTPPLVPLRAELSCQPQLADVGMMVAFAYSCSVGTSKGSGFDTAGAQSGVASTTIGSPPAGANTATYALTCTDQGRTAGAQCSVQVNKPSTILVANPKTVASGKTALLGWVTTGMQSCVISSPDQADFTAANSYNTSVSGTAVTSPVFSQATFLLHCQTLAGGTKDATVVVTSQ</sequence>
<reference evidence="4 5" key="1">
    <citation type="journal article" date="2016" name="Nat. Commun.">
        <title>Thousands of microbial genomes shed light on interconnected biogeochemical processes in an aquifer system.</title>
        <authorList>
            <person name="Anantharaman K."/>
            <person name="Brown C.T."/>
            <person name="Hug L.A."/>
            <person name="Sharon I."/>
            <person name="Castelle C.J."/>
            <person name="Probst A.J."/>
            <person name="Thomas B.C."/>
            <person name="Singh A."/>
            <person name="Wilkins M.J."/>
            <person name="Karaoz U."/>
            <person name="Brodie E.L."/>
            <person name="Williams K.H."/>
            <person name="Hubbard S.S."/>
            <person name="Banfield J.F."/>
        </authorList>
    </citation>
    <scope>NUCLEOTIDE SEQUENCE [LARGE SCALE GENOMIC DNA]</scope>
</reference>
<dbReference type="CDD" id="cd00146">
    <property type="entry name" value="PKD"/>
    <property type="match status" value="1"/>
</dbReference>
<dbReference type="InterPro" id="IPR013783">
    <property type="entry name" value="Ig-like_fold"/>
</dbReference>
<dbReference type="SMART" id="SM00089">
    <property type="entry name" value="PKD"/>
    <property type="match status" value="1"/>
</dbReference>
<dbReference type="InterPro" id="IPR022409">
    <property type="entry name" value="PKD/Chitinase_dom"/>
</dbReference>
<dbReference type="AlphaFoldDB" id="A0A1F6CTA7"/>